<reference evidence="2 3" key="1">
    <citation type="submission" date="2023-03" db="EMBL/GenBank/DDBJ databases">
        <title>High-quality genome of Scylla paramamosain provides insights in environmental adaptation.</title>
        <authorList>
            <person name="Zhang L."/>
        </authorList>
    </citation>
    <scope>NUCLEOTIDE SEQUENCE [LARGE SCALE GENOMIC DNA]</scope>
    <source>
        <strain evidence="2">LZ_2023a</strain>
        <tissue evidence="2">Muscle</tissue>
    </source>
</reference>
<dbReference type="AlphaFoldDB" id="A0AAW0UF03"/>
<feature type="region of interest" description="Disordered" evidence="1">
    <location>
        <begin position="149"/>
        <end position="183"/>
    </location>
</feature>
<proteinExistence type="predicted"/>
<feature type="compositionally biased region" description="Basic and acidic residues" evidence="1">
    <location>
        <begin position="308"/>
        <end position="321"/>
    </location>
</feature>
<accession>A0AAW0UF03</accession>
<evidence type="ECO:0000313" key="3">
    <source>
        <dbReference type="Proteomes" id="UP001487740"/>
    </source>
</evidence>
<dbReference type="EMBL" id="JARAKH010000012">
    <property type="protein sequence ID" value="KAK8398225.1"/>
    <property type="molecule type" value="Genomic_DNA"/>
</dbReference>
<comment type="caution">
    <text evidence="2">The sequence shown here is derived from an EMBL/GenBank/DDBJ whole genome shotgun (WGS) entry which is preliminary data.</text>
</comment>
<feature type="compositionally biased region" description="Acidic residues" evidence="1">
    <location>
        <begin position="345"/>
        <end position="369"/>
    </location>
</feature>
<organism evidence="2 3">
    <name type="scientific">Scylla paramamosain</name>
    <name type="common">Mud crab</name>
    <dbReference type="NCBI Taxonomy" id="85552"/>
    <lineage>
        <taxon>Eukaryota</taxon>
        <taxon>Metazoa</taxon>
        <taxon>Ecdysozoa</taxon>
        <taxon>Arthropoda</taxon>
        <taxon>Crustacea</taxon>
        <taxon>Multicrustacea</taxon>
        <taxon>Malacostraca</taxon>
        <taxon>Eumalacostraca</taxon>
        <taxon>Eucarida</taxon>
        <taxon>Decapoda</taxon>
        <taxon>Pleocyemata</taxon>
        <taxon>Brachyura</taxon>
        <taxon>Eubrachyura</taxon>
        <taxon>Portunoidea</taxon>
        <taxon>Portunidae</taxon>
        <taxon>Portuninae</taxon>
        <taxon>Scylla</taxon>
    </lineage>
</organism>
<gene>
    <name evidence="2" type="ORF">O3P69_003857</name>
</gene>
<evidence type="ECO:0000313" key="2">
    <source>
        <dbReference type="EMBL" id="KAK8398225.1"/>
    </source>
</evidence>
<keyword evidence="3" id="KW-1185">Reference proteome</keyword>
<name>A0AAW0UF03_SCYPA</name>
<dbReference type="Proteomes" id="UP001487740">
    <property type="component" value="Unassembled WGS sequence"/>
</dbReference>
<sequence length="369" mass="40313">MAKLIHVKHCRCSVHSLLSKKCSVLQALANSSVALRGAGGGQGEGELGQGGQEVPRGAVVGKAILKCGLDLRLHGQLPLHVPITVRCRAPGDVTRSCLGVHHFFAYASQSGATDVTLLTSTNSTVCTNSTDVLRGLTLDFPALHARVSKSILPPPPSTTHSSRPQYLRPTAAAPSLPPRLHTHPAPHPYFSTRPAHGLPPRPSLITDKGKHQSEQALRILRGGQSGEEYRVPHSEPRVLCGPRGSLEEVRWERQMPTAAANADTHTTLLVTLFYSRPVAASRSFSYIALTGALYTATRHRWLLRHAPPPRDDRGGRRDTRLRSRIQFDACRSGSGSYRREKEREGEVEEKMEEEEKDEEEEEGKEGEGG</sequence>
<feature type="region of interest" description="Disordered" evidence="1">
    <location>
        <begin position="305"/>
        <end position="369"/>
    </location>
</feature>
<evidence type="ECO:0000256" key="1">
    <source>
        <dbReference type="SAM" id="MobiDB-lite"/>
    </source>
</evidence>
<protein>
    <submittedName>
        <fullName evidence="2">Uncharacterized protein</fullName>
    </submittedName>
</protein>